<dbReference type="Proteomes" id="UP000887013">
    <property type="component" value="Unassembled WGS sequence"/>
</dbReference>
<evidence type="ECO:0000313" key="2">
    <source>
        <dbReference type="Proteomes" id="UP000887013"/>
    </source>
</evidence>
<accession>A0A8X6MQ47</accession>
<sequence>MLLAFVHSLSHTIFPGGAKCVTTRCYGYCKEAMVNFRLKFRHDCLAKHQKRIGILTNSLYPICKSDTMNRVRLFVCPGLDPILPLRGDVCLLYWSARGRMS</sequence>
<dbReference type="OrthoDB" id="6515318at2759"/>
<dbReference type="EMBL" id="BMAW01000990">
    <property type="protein sequence ID" value="GFS71962.1"/>
    <property type="molecule type" value="Genomic_DNA"/>
</dbReference>
<name>A0A8X6MQ47_NEPPI</name>
<reference evidence="1" key="1">
    <citation type="submission" date="2020-08" db="EMBL/GenBank/DDBJ databases">
        <title>Multicomponent nature underlies the extraordinary mechanical properties of spider dragline silk.</title>
        <authorList>
            <person name="Kono N."/>
            <person name="Nakamura H."/>
            <person name="Mori M."/>
            <person name="Yoshida Y."/>
            <person name="Ohtoshi R."/>
            <person name="Malay A.D."/>
            <person name="Moran D.A.P."/>
            <person name="Tomita M."/>
            <person name="Numata K."/>
            <person name="Arakawa K."/>
        </authorList>
    </citation>
    <scope>NUCLEOTIDE SEQUENCE</scope>
</reference>
<proteinExistence type="predicted"/>
<dbReference type="AlphaFoldDB" id="A0A8X6MQ47"/>
<organism evidence="1 2">
    <name type="scientific">Nephila pilipes</name>
    <name type="common">Giant wood spider</name>
    <name type="synonym">Nephila maculata</name>
    <dbReference type="NCBI Taxonomy" id="299642"/>
    <lineage>
        <taxon>Eukaryota</taxon>
        <taxon>Metazoa</taxon>
        <taxon>Ecdysozoa</taxon>
        <taxon>Arthropoda</taxon>
        <taxon>Chelicerata</taxon>
        <taxon>Arachnida</taxon>
        <taxon>Araneae</taxon>
        <taxon>Araneomorphae</taxon>
        <taxon>Entelegynae</taxon>
        <taxon>Araneoidea</taxon>
        <taxon>Nephilidae</taxon>
        <taxon>Nephila</taxon>
    </lineage>
</organism>
<protein>
    <submittedName>
        <fullName evidence="1">Uncharacterized protein</fullName>
    </submittedName>
</protein>
<evidence type="ECO:0000313" key="1">
    <source>
        <dbReference type="EMBL" id="GFS71962.1"/>
    </source>
</evidence>
<comment type="caution">
    <text evidence="1">The sequence shown here is derived from an EMBL/GenBank/DDBJ whole genome shotgun (WGS) entry which is preliminary data.</text>
</comment>
<gene>
    <name evidence="1" type="ORF">NPIL_109281</name>
</gene>
<keyword evidence="2" id="KW-1185">Reference proteome</keyword>